<protein>
    <submittedName>
        <fullName evidence="4">DUF348 domain-containing protein</fullName>
    </submittedName>
</protein>
<keyword evidence="2" id="KW-0812">Transmembrane</keyword>
<dbReference type="Pfam" id="PF03990">
    <property type="entry name" value="DUF348"/>
    <property type="match status" value="2"/>
</dbReference>
<dbReference type="InterPro" id="IPR007137">
    <property type="entry name" value="DUF348"/>
</dbReference>
<dbReference type="SUPFAM" id="SSF50685">
    <property type="entry name" value="Barwin-like endoglucanases"/>
    <property type="match status" value="1"/>
</dbReference>
<keyword evidence="1" id="KW-0732">Signal</keyword>
<dbReference type="CDD" id="cd22786">
    <property type="entry name" value="DPBB_YuiC-like"/>
    <property type="match status" value="1"/>
</dbReference>
<dbReference type="GO" id="GO:0004553">
    <property type="term" value="F:hydrolase activity, hydrolyzing O-glycosyl compounds"/>
    <property type="evidence" value="ECO:0007669"/>
    <property type="project" value="InterPro"/>
</dbReference>
<feature type="domain" description="G5" evidence="3">
    <location>
        <begin position="148"/>
        <end position="228"/>
    </location>
</feature>
<accession>A0A5D8QE48</accession>
<dbReference type="PROSITE" id="PS51109">
    <property type="entry name" value="G5"/>
    <property type="match status" value="1"/>
</dbReference>
<dbReference type="InterPro" id="IPR036908">
    <property type="entry name" value="RlpA-like_sf"/>
</dbReference>
<dbReference type="AlphaFoldDB" id="A0A5D8QE48"/>
<reference evidence="4 5" key="1">
    <citation type="submission" date="2019-08" db="EMBL/GenBank/DDBJ databases">
        <title>Calorimonas adulescens gen. nov., sp. nov., an anaerobic thermophilic bacterium from Sakhalin hot spring.</title>
        <authorList>
            <person name="Khomyakova M.A."/>
            <person name="Merkel A.Y."/>
            <person name="Novikov A."/>
            <person name="Bonch-Osmolovskaya E.A."/>
            <person name="Slobodkin A.I."/>
        </authorList>
    </citation>
    <scope>NUCLEOTIDE SEQUENCE [LARGE SCALE GENOMIC DNA]</scope>
    <source>
        <strain evidence="4 5">A05MB</strain>
    </source>
</reference>
<keyword evidence="2" id="KW-1133">Transmembrane helix</keyword>
<evidence type="ECO:0000313" key="4">
    <source>
        <dbReference type="EMBL" id="TZE82126.1"/>
    </source>
</evidence>
<dbReference type="InterPro" id="IPR051933">
    <property type="entry name" value="Resuscitation_pf_RpfB"/>
</dbReference>
<dbReference type="Gene3D" id="2.40.40.10">
    <property type="entry name" value="RlpA-like domain"/>
    <property type="match status" value="1"/>
</dbReference>
<evidence type="ECO:0000256" key="2">
    <source>
        <dbReference type="SAM" id="Phobius"/>
    </source>
</evidence>
<dbReference type="PANTHER" id="PTHR39160">
    <property type="entry name" value="CELL WALL-BINDING PROTEIN YOCH"/>
    <property type="match status" value="1"/>
</dbReference>
<dbReference type="PANTHER" id="PTHR39160:SF4">
    <property type="entry name" value="RESUSCITATION-PROMOTING FACTOR RPFB"/>
    <property type="match status" value="1"/>
</dbReference>
<keyword evidence="2" id="KW-0472">Membrane</keyword>
<gene>
    <name evidence="4" type="ORF">FWJ32_06445</name>
</gene>
<name>A0A5D8QE48_9THEO</name>
<evidence type="ECO:0000313" key="5">
    <source>
        <dbReference type="Proteomes" id="UP000322976"/>
    </source>
</evidence>
<dbReference type="Gene3D" id="2.20.230.10">
    <property type="entry name" value="Resuscitation-promoting factor rpfb"/>
    <property type="match status" value="1"/>
</dbReference>
<evidence type="ECO:0000259" key="3">
    <source>
        <dbReference type="PROSITE" id="PS51109"/>
    </source>
</evidence>
<feature type="transmembrane region" description="Helical" evidence="2">
    <location>
        <begin position="12"/>
        <end position="36"/>
    </location>
</feature>
<dbReference type="GO" id="GO:0019867">
    <property type="term" value="C:outer membrane"/>
    <property type="evidence" value="ECO:0007669"/>
    <property type="project" value="InterPro"/>
</dbReference>
<dbReference type="InterPro" id="IPR011098">
    <property type="entry name" value="G5_dom"/>
</dbReference>
<organism evidence="4 5">
    <name type="scientific">Calorimonas adulescens</name>
    <dbReference type="NCBI Taxonomy" id="2606906"/>
    <lineage>
        <taxon>Bacteria</taxon>
        <taxon>Bacillati</taxon>
        <taxon>Bacillota</taxon>
        <taxon>Clostridia</taxon>
        <taxon>Thermoanaerobacterales</taxon>
        <taxon>Thermoanaerobacteraceae</taxon>
        <taxon>Calorimonas</taxon>
    </lineage>
</organism>
<proteinExistence type="predicted"/>
<dbReference type="GO" id="GO:0009254">
    <property type="term" value="P:peptidoglycan turnover"/>
    <property type="evidence" value="ECO:0007669"/>
    <property type="project" value="InterPro"/>
</dbReference>
<comment type="caution">
    <text evidence="4">The sequence shown here is derived from an EMBL/GenBank/DDBJ whole genome shotgun (WGS) entry which is preliminary data.</text>
</comment>
<dbReference type="Proteomes" id="UP000322976">
    <property type="component" value="Unassembled WGS sequence"/>
</dbReference>
<dbReference type="SMART" id="SM01208">
    <property type="entry name" value="G5"/>
    <property type="match status" value="1"/>
</dbReference>
<sequence>METNCTGSKNWISLPILTAAIVCTVAFALFLGVMFLEKDVKVSVDGTVQSYKTYKTTVGEFLTEKGIELGPEDKVYPGRDIKLKDGMTVTINKAVPIILTDGGVTKELKTTEKTVGDFLKASNIVLGDSDKVFPGLTAALVPYVNIKITRVTEKTVVEQKEIPYDVSKRENRKMDQGTTKVVQEGENGLAEVTYRVTYEDGKEKTREVLAERIIKEPLSKIIEVGTLGVLKTSRGDTIRYTKVLTMTATAYDATYESTGKKPGDKGYGITYSGIPVREGIVAVDPRVIPLGTKLYVEGYGYALAADTGGAIKGNRIDLYYDDPKVVARFGIQKRKVYILAD</sequence>
<dbReference type="Pfam" id="PF07501">
    <property type="entry name" value="G5"/>
    <property type="match status" value="1"/>
</dbReference>
<keyword evidence="5" id="KW-1185">Reference proteome</keyword>
<evidence type="ECO:0000256" key="1">
    <source>
        <dbReference type="ARBA" id="ARBA00022729"/>
    </source>
</evidence>
<dbReference type="EMBL" id="VTPS01000008">
    <property type="protein sequence ID" value="TZE82126.1"/>
    <property type="molecule type" value="Genomic_DNA"/>
</dbReference>
<dbReference type="InterPro" id="IPR010611">
    <property type="entry name" value="3D_dom"/>
</dbReference>
<dbReference type="Pfam" id="PF06725">
    <property type="entry name" value="3D"/>
    <property type="match status" value="1"/>
</dbReference>
<dbReference type="RefSeq" id="WP_149545143.1">
    <property type="nucleotide sequence ID" value="NZ_VTPS01000008.1"/>
</dbReference>